<evidence type="ECO:0000313" key="1">
    <source>
        <dbReference type="EMBL" id="MDQ0206952.1"/>
    </source>
</evidence>
<keyword evidence="2" id="KW-1185">Reference proteome</keyword>
<dbReference type="RefSeq" id="WP_306981856.1">
    <property type="nucleotide sequence ID" value="NZ_JAUSUA010000002.1"/>
</dbReference>
<proteinExistence type="predicted"/>
<evidence type="ECO:0000313" key="2">
    <source>
        <dbReference type="Proteomes" id="UP001225034"/>
    </source>
</evidence>
<comment type="caution">
    <text evidence="1">The sequence shown here is derived from an EMBL/GenBank/DDBJ whole genome shotgun (WGS) entry which is preliminary data.</text>
</comment>
<protein>
    <submittedName>
        <fullName evidence="1">Uncharacterized protein</fullName>
    </submittedName>
</protein>
<gene>
    <name evidence="1" type="ORF">J2S05_001751</name>
</gene>
<dbReference type="EMBL" id="JAUSUA010000002">
    <property type="protein sequence ID" value="MDQ0206952.1"/>
    <property type="molecule type" value="Genomic_DNA"/>
</dbReference>
<accession>A0ABT9YIB4</accession>
<sequence length="98" mass="11082">MMLTTGPAKIEVTDEQLNELQQIYQSLHEDMNGMITDFFTPFEMMISEGVFVGESAEAFSAFCSLVRSYLEVRSEISLTELENAGKQFSNEIQEVESI</sequence>
<organism evidence="1 2">
    <name type="scientific">Alkalicoccobacillus murimartini</name>
    <dbReference type="NCBI Taxonomy" id="171685"/>
    <lineage>
        <taxon>Bacteria</taxon>
        <taxon>Bacillati</taxon>
        <taxon>Bacillota</taxon>
        <taxon>Bacilli</taxon>
        <taxon>Bacillales</taxon>
        <taxon>Bacillaceae</taxon>
        <taxon>Alkalicoccobacillus</taxon>
    </lineage>
</organism>
<reference evidence="1 2" key="1">
    <citation type="submission" date="2023-07" db="EMBL/GenBank/DDBJ databases">
        <title>Genomic Encyclopedia of Type Strains, Phase IV (KMG-IV): sequencing the most valuable type-strain genomes for metagenomic binning, comparative biology and taxonomic classification.</title>
        <authorList>
            <person name="Goeker M."/>
        </authorList>
    </citation>
    <scope>NUCLEOTIDE SEQUENCE [LARGE SCALE GENOMIC DNA]</scope>
    <source>
        <strain evidence="1 2">DSM 19154</strain>
    </source>
</reference>
<dbReference type="Proteomes" id="UP001225034">
    <property type="component" value="Unassembled WGS sequence"/>
</dbReference>
<name>A0ABT9YIB4_9BACI</name>